<dbReference type="CDD" id="cd04645">
    <property type="entry name" value="LbH_gamma_CA_like"/>
    <property type="match status" value="1"/>
</dbReference>
<dbReference type="EMBL" id="HBFC01011194">
    <property type="protein sequence ID" value="CAD8703874.1"/>
    <property type="molecule type" value="Transcribed_RNA"/>
</dbReference>
<proteinExistence type="inferred from homology"/>
<reference evidence="3" key="1">
    <citation type="submission" date="2021-01" db="EMBL/GenBank/DDBJ databases">
        <authorList>
            <person name="Corre E."/>
            <person name="Pelletier E."/>
            <person name="Niang G."/>
            <person name="Scheremetjew M."/>
            <person name="Finn R."/>
            <person name="Kale V."/>
            <person name="Holt S."/>
            <person name="Cochrane G."/>
            <person name="Meng A."/>
            <person name="Brown T."/>
            <person name="Cohen L."/>
        </authorList>
    </citation>
    <scope>NUCLEOTIDE SEQUENCE</scope>
    <source>
        <strain evidence="3">SL-175</strain>
    </source>
</reference>
<accession>A0A7S0SES3</accession>
<dbReference type="PANTHER" id="PTHR13061:SF29">
    <property type="entry name" value="GAMMA CARBONIC ANHYDRASE-LIKE 1, MITOCHONDRIAL-RELATED"/>
    <property type="match status" value="1"/>
</dbReference>
<dbReference type="InterPro" id="IPR047324">
    <property type="entry name" value="LbH_gamma_CA-like"/>
</dbReference>
<evidence type="ECO:0000313" key="3">
    <source>
        <dbReference type="EMBL" id="CAD8703874.1"/>
    </source>
</evidence>
<dbReference type="GO" id="GO:0031966">
    <property type="term" value="C:mitochondrial membrane"/>
    <property type="evidence" value="ECO:0007669"/>
    <property type="project" value="UniProtKB-SubCell"/>
</dbReference>
<dbReference type="InterPro" id="IPR001451">
    <property type="entry name" value="Hexapep"/>
</dbReference>
<protein>
    <submittedName>
        <fullName evidence="3">Uncharacterized protein</fullName>
    </submittedName>
</protein>
<sequence length="284" mass="29817">MALRSALTRTGLARAVCSSGLGGFGQVAPAMGASRAGVAQPLAPSAAAAAFTTSAHRGRNLVETEVFDRSRQEIILGNRMPSVACDSWVAPNATLIGDTDIAGQCCVWHGSVLKGDLGAVRLGMFSNVMEKCVIDAAGSSTRIGQYTTIGAGTSISSAIVEDNVLVGARCILEAGCYVEENAALEAGTVVQAGQLIPSGQLWGGNPARYVRDLDGKEVIAIATISKNIYGVSQDHRDQHLPWGMAYLQTEALRHKLLAQTETLRNDAALHGKKQTDALAKEQEK</sequence>
<comment type="subcellular location">
    <subcellularLocation>
        <location evidence="2">Mitochondrion membrane</location>
        <topology evidence="2">Peripheral membrane protein</topology>
        <orientation evidence="2">Matrix side</orientation>
    </subcellularLocation>
</comment>
<evidence type="ECO:0000256" key="1">
    <source>
        <dbReference type="ARBA" id="ARBA00023595"/>
    </source>
</evidence>
<dbReference type="InterPro" id="IPR050484">
    <property type="entry name" value="Transf_Hexapept/Carb_Anhydrase"/>
</dbReference>
<dbReference type="InterPro" id="IPR011004">
    <property type="entry name" value="Trimer_LpxA-like_sf"/>
</dbReference>
<name>A0A7S0SES3_9CHLO</name>
<organism evidence="3">
    <name type="scientific">Mantoniella antarctica</name>
    <dbReference type="NCBI Taxonomy" id="81844"/>
    <lineage>
        <taxon>Eukaryota</taxon>
        <taxon>Viridiplantae</taxon>
        <taxon>Chlorophyta</taxon>
        <taxon>Mamiellophyceae</taxon>
        <taxon>Mamiellales</taxon>
        <taxon>Mamiellaceae</taxon>
        <taxon>Mantoniella</taxon>
    </lineage>
</organism>
<gene>
    <name evidence="3" type="ORF">MANT1106_LOCUS6556</name>
</gene>
<dbReference type="Gene3D" id="2.160.10.10">
    <property type="entry name" value="Hexapeptide repeat proteins"/>
    <property type="match status" value="1"/>
</dbReference>
<comment type="similarity">
    <text evidence="1">Belongs to the gamma-class carbonic anhydrase family.</text>
</comment>
<evidence type="ECO:0000256" key="2">
    <source>
        <dbReference type="ARBA" id="ARBA00034694"/>
    </source>
</evidence>
<dbReference type="Pfam" id="PF14602">
    <property type="entry name" value="Hexapep_2"/>
    <property type="match status" value="1"/>
</dbReference>
<dbReference type="PANTHER" id="PTHR13061">
    <property type="entry name" value="DYNACTIN SUBUNIT P25"/>
    <property type="match status" value="1"/>
</dbReference>
<dbReference type="AlphaFoldDB" id="A0A7S0SES3"/>
<dbReference type="SUPFAM" id="SSF51161">
    <property type="entry name" value="Trimeric LpxA-like enzymes"/>
    <property type="match status" value="1"/>
</dbReference>